<dbReference type="GeneID" id="130467252"/>
<dbReference type="Proteomes" id="UP000813463">
    <property type="component" value="Chromosome 2"/>
</dbReference>
<protein>
    <recommendedName>
        <fullName evidence="3">DUF4218 domain-containing protein</fullName>
    </recommendedName>
</protein>
<reference evidence="4" key="1">
    <citation type="journal article" date="2021" name="Nat. Commun.">
        <title>Genomic analyses provide insights into spinach domestication and the genetic basis of agronomic traits.</title>
        <authorList>
            <person name="Cai X."/>
            <person name="Sun X."/>
            <person name="Xu C."/>
            <person name="Sun H."/>
            <person name="Wang X."/>
            <person name="Ge C."/>
            <person name="Zhang Z."/>
            <person name="Wang Q."/>
            <person name="Fei Z."/>
            <person name="Jiao C."/>
            <person name="Wang Q."/>
        </authorList>
    </citation>
    <scope>NUCLEOTIDE SEQUENCE [LARGE SCALE GENOMIC DNA]</scope>
    <source>
        <strain evidence="4">cv. Varoflay</strain>
    </source>
</reference>
<evidence type="ECO:0000313" key="4">
    <source>
        <dbReference type="Proteomes" id="UP000813463"/>
    </source>
</evidence>
<dbReference type="InterPro" id="IPR025452">
    <property type="entry name" value="DUF4218"/>
</dbReference>
<accession>A0ABM3R7U9</accession>
<proteinExistence type="predicted"/>
<evidence type="ECO:0000259" key="3">
    <source>
        <dbReference type="Pfam" id="PF13960"/>
    </source>
</evidence>
<gene>
    <name evidence="5" type="primary">LOC130467252</name>
</gene>
<keyword evidence="4" id="KW-1185">Reference proteome</keyword>
<keyword evidence="2" id="KW-0472">Membrane</keyword>
<name>A0ABM3R7U9_SPIOL</name>
<dbReference type="Pfam" id="PF13960">
    <property type="entry name" value="DUF4218"/>
    <property type="match status" value="1"/>
</dbReference>
<feature type="transmembrane region" description="Helical" evidence="2">
    <location>
        <begin position="74"/>
        <end position="98"/>
    </location>
</feature>
<feature type="region of interest" description="Disordered" evidence="1">
    <location>
        <begin position="732"/>
        <end position="757"/>
    </location>
</feature>
<dbReference type="InterPro" id="IPR004242">
    <property type="entry name" value="Transposase_21"/>
</dbReference>
<evidence type="ECO:0000313" key="5">
    <source>
        <dbReference type="RefSeq" id="XP_056691688.1"/>
    </source>
</evidence>
<keyword evidence="2" id="KW-0812">Transmembrane</keyword>
<reference evidence="5" key="2">
    <citation type="submission" date="2025-08" db="UniProtKB">
        <authorList>
            <consortium name="RefSeq"/>
        </authorList>
    </citation>
    <scope>IDENTIFICATION</scope>
    <source>
        <tissue evidence="5">Leaf</tissue>
    </source>
</reference>
<evidence type="ECO:0000256" key="1">
    <source>
        <dbReference type="SAM" id="MobiDB-lite"/>
    </source>
</evidence>
<evidence type="ECO:0000256" key="2">
    <source>
        <dbReference type="SAM" id="Phobius"/>
    </source>
</evidence>
<dbReference type="PANTHER" id="PTHR10775:SF158">
    <property type="entry name" value="TNP2-LIKE TRANSPOSON PROTEIN"/>
    <property type="match status" value="1"/>
</dbReference>
<dbReference type="RefSeq" id="XP_056691688.1">
    <property type="nucleotide sequence ID" value="XM_056835710.1"/>
</dbReference>
<dbReference type="PANTHER" id="PTHR10775">
    <property type="entry name" value="OS08G0208400 PROTEIN"/>
    <property type="match status" value="1"/>
</dbReference>
<sequence>MGLKVRRREDEFVEKFDEGASVAVVQSNTLCSCYFVLLMLYSAAVGALDFLVQLLHLCFWNCAMLLFQSASVVVVSAAVLPCCYSCAIVGVAGVSFFYTTGSEFEEICHYHYWRYKNDVRDHLVCNGFVPRMDKLSELGINIETEGTIFDHEEQSIINDWKDDVAELLHGVQDAFREGPNDEAKQFFKLVEEGQEELYPGCKKHSKLSFMIRLFIYKCDVRLPNWCFDLLLEIFKEVLPDASKVPASFNEAKTVLKVLGMDYTKIDACPNDCMLYWEEHANATCCHVCETPRWKSNGKDPNVQQENGKTHKIPRKILRYIPIKKRLQRLFMCEETATYMTWHANGHETVELLLLGNEIYIYLQPLIKDLKDLWEHGLETYDVSSNQRFDMRVAVMTTVSDFPAYAMLSEWSTKGYLAWPLCHYETDGQWLDHSKKGTDIVNLLLDFPNDFGNKGTRKRRDEEDPNPWRKKSILFKLPYWKHCSTRHNLDVMHIEKNVFDNVIGTLLDIPGKIRDHKSARRDLLELKVMPELQPIVYDDGSEEFPRSRFWMSAEQKCKFCQVIKNVKLPQGYASNISRCVQVGERKITSYKSHDAHFMMNYLLPIAVKTTLPKDVATPLIRLSAFFKGIWSKDVDPRHLDKLHSKIVETLCLLEGIFPPAFFDIMVHLPVHLVEPIKLGGPVGNRCMYGIERYLWELKQDVQNKGRPEGSMAEGYQAKECAAFIARYLKKSNNPSHRVDNHSKSKSFFPKVGRPIKGK</sequence>
<dbReference type="PROSITE" id="PS51257">
    <property type="entry name" value="PROKAR_LIPOPROTEIN"/>
    <property type="match status" value="1"/>
</dbReference>
<organism evidence="4 5">
    <name type="scientific">Spinacia oleracea</name>
    <name type="common">Spinach</name>
    <dbReference type="NCBI Taxonomy" id="3562"/>
    <lineage>
        <taxon>Eukaryota</taxon>
        <taxon>Viridiplantae</taxon>
        <taxon>Streptophyta</taxon>
        <taxon>Embryophyta</taxon>
        <taxon>Tracheophyta</taxon>
        <taxon>Spermatophyta</taxon>
        <taxon>Magnoliopsida</taxon>
        <taxon>eudicotyledons</taxon>
        <taxon>Gunneridae</taxon>
        <taxon>Pentapetalae</taxon>
        <taxon>Caryophyllales</taxon>
        <taxon>Chenopodiaceae</taxon>
        <taxon>Chenopodioideae</taxon>
        <taxon>Anserineae</taxon>
        <taxon>Spinacia</taxon>
    </lineage>
</organism>
<keyword evidence="2" id="KW-1133">Transmembrane helix</keyword>
<feature type="domain" description="DUF4218" evidence="3">
    <location>
        <begin position="629"/>
        <end position="732"/>
    </location>
</feature>
<dbReference type="Pfam" id="PF02992">
    <property type="entry name" value="Transposase_21"/>
    <property type="match status" value="1"/>
</dbReference>